<reference evidence="3" key="1">
    <citation type="journal article" date="2006" name="PLoS Biol.">
        <title>Macronuclear genome sequence of the ciliate Tetrahymena thermophila, a model eukaryote.</title>
        <authorList>
            <person name="Eisen J.A."/>
            <person name="Coyne R.S."/>
            <person name="Wu M."/>
            <person name="Wu D."/>
            <person name="Thiagarajan M."/>
            <person name="Wortman J.R."/>
            <person name="Badger J.H."/>
            <person name="Ren Q."/>
            <person name="Amedeo P."/>
            <person name="Jones K.M."/>
            <person name="Tallon L.J."/>
            <person name="Delcher A.L."/>
            <person name="Salzberg S.L."/>
            <person name="Silva J.C."/>
            <person name="Haas B.J."/>
            <person name="Majoros W.H."/>
            <person name="Farzad M."/>
            <person name="Carlton J.M."/>
            <person name="Smith R.K. Jr."/>
            <person name="Garg J."/>
            <person name="Pearlman R.E."/>
            <person name="Karrer K.M."/>
            <person name="Sun L."/>
            <person name="Manning G."/>
            <person name="Elde N.C."/>
            <person name="Turkewitz A.P."/>
            <person name="Asai D.J."/>
            <person name="Wilkes D.E."/>
            <person name="Wang Y."/>
            <person name="Cai H."/>
            <person name="Collins K."/>
            <person name="Stewart B.A."/>
            <person name="Lee S.R."/>
            <person name="Wilamowska K."/>
            <person name="Weinberg Z."/>
            <person name="Ruzzo W.L."/>
            <person name="Wloga D."/>
            <person name="Gaertig J."/>
            <person name="Frankel J."/>
            <person name="Tsao C.-C."/>
            <person name="Gorovsky M.A."/>
            <person name="Keeling P.J."/>
            <person name="Waller R.F."/>
            <person name="Patron N.J."/>
            <person name="Cherry J.M."/>
            <person name="Stover N.A."/>
            <person name="Krieger C.J."/>
            <person name="del Toro C."/>
            <person name="Ryder H.F."/>
            <person name="Williamson S.C."/>
            <person name="Barbeau R.A."/>
            <person name="Hamilton E.P."/>
            <person name="Orias E."/>
        </authorList>
    </citation>
    <scope>NUCLEOTIDE SEQUENCE [LARGE SCALE GENOMIC DNA]</scope>
    <source>
        <strain evidence="3">SB210</strain>
    </source>
</reference>
<organism evidence="2 3">
    <name type="scientific">Tetrahymena thermophila (strain SB210)</name>
    <dbReference type="NCBI Taxonomy" id="312017"/>
    <lineage>
        <taxon>Eukaryota</taxon>
        <taxon>Sar</taxon>
        <taxon>Alveolata</taxon>
        <taxon>Ciliophora</taxon>
        <taxon>Intramacronucleata</taxon>
        <taxon>Oligohymenophorea</taxon>
        <taxon>Hymenostomatida</taxon>
        <taxon>Tetrahymenina</taxon>
        <taxon>Tetrahymenidae</taxon>
        <taxon>Tetrahymena</taxon>
    </lineage>
</organism>
<dbReference type="Proteomes" id="UP000009168">
    <property type="component" value="Unassembled WGS sequence"/>
</dbReference>
<dbReference type="EMBL" id="GG662845">
    <property type="protein sequence ID" value="EWS76384.1"/>
    <property type="molecule type" value="Genomic_DNA"/>
</dbReference>
<dbReference type="InParanoid" id="W7XLJ2"/>
<sequence>MSLISQYREKKHKHNQNEKEIKQNASKQIKRVMIHFQIQKYHNQKQKNLFTQDQVSNLRDYCNLLKQNLSLMLLHHQLNYNFLNIKEKIFKQLASQKEKMKKMYEKIKNKSIINKTKVEYKK</sequence>
<dbReference type="KEGG" id="tet:TTHERM_000019709"/>
<evidence type="ECO:0000313" key="2">
    <source>
        <dbReference type="EMBL" id="EWS76384.1"/>
    </source>
</evidence>
<proteinExistence type="predicted"/>
<evidence type="ECO:0000256" key="1">
    <source>
        <dbReference type="SAM" id="MobiDB-lite"/>
    </source>
</evidence>
<accession>W7XLJ2</accession>
<dbReference type="GeneID" id="24436849"/>
<keyword evidence="3" id="KW-1185">Reference proteome</keyword>
<dbReference type="RefSeq" id="XP_012651168.1">
    <property type="nucleotide sequence ID" value="XM_012795714.1"/>
</dbReference>
<protein>
    <submittedName>
        <fullName evidence="2">Uncharacterized protein</fullName>
    </submittedName>
</protein>
<name>W7XLJ2_TETTS</name>
<dbReference type="AlphaFoldDB" id="W7XLJ2"/>
<feature type="region of interest" description="Disordered" evidence="1">
    <location>
        <begin position="1"/>
        <end position="24"/>
    </location>
</feature>
<evidence type="ECO:0000313" key="3">
    <source>
        <dbReference type="Proteomes" id="UP000009168"/>
    </source>
</evidence>
<gene>
    <name evidence="2" type="ORF">TTHERM_000019709</name>
</gene>